<dbReference type="EnsemblPlants" id="TuG1812G0500003446.01.T01">
    <property type="protein sequence ID" value="TuG1812G0500003446.01.T01.cds356635"/>
    <property type="gene ID" value="TuG1812G0500003446.01"/>
</dbReference>
<dbReference type="Proteomes" id="UP000015106">
    <property type="component" value="Chromosome 5"/>
</dbReference>
<feature type="compositionally biased region" description="Basic residues" evidence="1">
    <location>
        <begin position="106"/>
        <end position="125"/>
    </location>
</feature>
<evidence type="ECO:0000256" key="1">
    <source>
        <dbReference type="SAM" id="MobiDB-lite"/>
    </source>
</evidence>
<evidence type="ECO:0000313" key="3">
    <source>
        <dbReference type="Proteomes" id="UP000015106"/>
    </source>
</evidence>
<dbReference type="Gramene" id="TuG1812G0500003446.01.T01">
    <property type="protein sequence ID" value="TuG1812G0500003446.01.T01.cds356635"/>
    <property type="gene ID" value="TuG1812G0500003446.01"/>
</dbReference>
<keyword evidence="3" id="KW-1185">Reference proteome</keyword>
<accession>A0A8R7UK06</accession>
<reference evidence="2" key="2">
    <citation type="submission" date="2018-03" db="EMBL/GenBank/DDBJ databases">
        <title>The Triticum urartu genome reveals the dynamic nature of wheat genome evolution.</title>
        <authorList>
            <person name="Ling H."/>
            <person name="Ma B."/>
            <person name="Shi X."/>
            <person name="Liu H."/>
            <person name="Dong L."/>
            <person name="Sun H."/>
            <person name="Cao Y."/>
            <person name="Gao Q."/>
            <person name="Zheng S."/>
            <person name="Li Y."/>
            <person name="Yu Y."/>
            <person name="Du H."/>
            <person name="Qi M."/>
            <person name="Li Y."/>
            <person name="Yu H."/>
            <person name="Cui Y."/>
            <person name="Wang N."/>
            <person name="Chen C."/>
            <person name="Wu H."/>
            <person name="Zhao Y."/>
            <person name="Zhang J."/>
            <person name="Li Y."/>
            <person name="Zhou W."/>
            <person name="Zhang B."/>
            <person name="Hu W."/>
            <person name="Eijk M."/>
            <person name="Tang J."/>
            <person name="Witsenboer H."/>
            <person name="Zhao S."/>
            <person name="Li Z."/>
            <person name="Zhang A."/>
            <person name="Wang D."/>
            <person name="Liang C."/>
        </authorList>
    </citation>
    <scope>NUCLEOTIDE SEQUENCE [LARGE SCALE GENOMIC DNA]</scope>
    <source>
        <strain evidence="2">cv. G1812</strain>
    </source>
</reference>
<reference evidence="2" key="3">
    <citation type="submission" date="2022-06" db="UniProtKB">
        <authorList>
            <consortium name="EnsemblPlants"/>
        </authorList>
    </citation>
    <scope>IDENTIFICATION</scope>
</reference>
<proteinExistence type="predicted"/>
<protein>
    <submittedName>
        <fullName evidence="2">Uncharacterized protein</fullName>
    </submittedName>
</protein>
<evidence type="ECO:0000313" key="2">
    <source>
        <dbReference type="EnsemblPlants" id="TuG1812G0500003446.01.T01.cds356635"/>
    </source>
</evidence>
<name>A0A8R7UK06_TRIUA</name>
<sequence length="307" mass="32786">MEDGRSSGPVLDVAAVVVLDVHHVVVPVPEHDAAVVGRLLHDRHGDLPERLGVQVAAGLLRRREAEVDLAARVRRRPPAPRVLDERRAVRVVVEPDVDALEDPRRERRRREPVRERVARRRRQPRRLPPAGLAPGQLPRQRVVVLRRPAALQEEVDAVETRAAERAAHAPAPAAEVGEPEVVGEVERGPVGRERVVAAVAADGEGDGDAHGLAVPDVAPDAGERVAGEVEAVLAVAVDVEEGHDDRGVEAGVAGFPERALVLVPAPEDGQLAGLARGGGRSGEEAVNGENRGDDQEGGRTPACQRHF</sequence>
<dbReference type="AlphaFoldDB" id="A0A8R7UK06"/>
<feature type="region of interest" description="Disordered" evidence="1">
    <location>
        <begin position="267"/>
        <end position="307"/>
    </location>
</feature>
<reference evidence="3" key="1">
    <citation type="journal article" date="2013" name="Nature">
        <title>Draft genome of the wheat A-genome progenitor Triticum urartu.</title>
        <authorList>
            <person name="Ling H.Q."/>
            <person name="Zhao S."/>
            <person name="Liu D."/>
            <person name="Wang J."/>
            <person name="Sun H."/>
            <person name="Zhang C."/>
            <person name="Fan H."/>
            <person name="Li D."/>
            <person name="Dong L."/>
            <person name="Tao Y."/>
            <person name="Gao C."/>
            <person name="Wu H."/>
            <person name="Li Y."/>
            <person name="Cui Y."/>
            <person name="Guo X."/>
            <person name="Zheng S."/>
            <person name="Wang B."/>
            <person name="Yu K."/>
            <person name="Liang Q."/>
            <person name="Yang W."/>
            <person name="Lou X."/>
            <person name="Chen J."/>
            <person name="Feng M."/>
            <person name="Jian J."/>
            <person name="Zhang X."/>
            <person name="Luo G."/>
            <person name="Jiang Y."/>
            <person name="Liu J."/>
            <person name="Wang Z."/>
            <person name="Sha Y."/>
            <person name="Zhang B."/>
            <person name="Wu H."/>
            <person name="Tang D."/>
            <person name="Shen Q."/>
            <person name="Xue P."/>
            <person name="Zou S."/>
            <person name="Wang X."/>
            <person name="Liu X."/>
            <person name="Wang F."/>
            <person name="Yang Y."/>
            <person name="An X."/>
            <person name="Dong Z."/>
            <person name="Zhang K."/>
            <person name="Zhang X."/>
            <person name="Luo M.C."/>
            <person name="Dvorak J."/>
            <person name="Tong Y."/>
            <person name="Wang J."/>
            <person name="Yang H."/>
            <person name="Li Z."/>
            <person name="Wang D."/>
            <person name="Zhang A."/>
            <person name="Wang J."/>
        </authorList>
    </citation>
    <scope>NUCLEOTIDE SEQUENCE</scope>
    <source>
        <strain evidence="3">cv. G1812</strain>
    </source>
</reference>
<organism evidence="2 3">
    <name type="scientific">Triticum urartu</name>
    <name type="common">Red wild einkorn</name>
    <name type="synonym">Crithodium urartu</name>
    <dbReference type="NCBI Taxonomy" id="4572"/>
    <lineage>
        <taxon>Eukaryota</taxon>
        <taxon>Viridiplantae</taxon>
        <taxon>Streptophyta</taxon>
        <taxon>Embryophyta</taxon>
        <taxon>Tracheophyta</taxon>
        <taxon>Spermatophyta</taxon>
        <taxon>Magnoliopsida</taxon>
        <taxon>Liliopsida</taxon>
        <taxon>Poales</taxon>
        <taxon>Poaceae</taxon>
        <taxon>BOP clade</taxon>
        <taxon>Pooideae</taxon>
        <taxon>Triticodae</taxon>
        <taxon>Triticeae</taxon>
        <taxon>Triticinae</taxon>
        <taxon>Triticum</taxon>
    </lineage>
</organism>
<feature type="region of interest" description="Disordered" evidence="1">
    <location>
        <begin position="103"/>
        <end position="134"/>
    </location>
</feature>